<feature type="transmembrane region" description="Helical" evidence="7">
    <location>
        <begin position="112"/>
        <end position="130"/>
    </location>
</feature>
<comment type="similarity">
    <text evidence="6">Belongs to the exbB/tolQ family.</text>
</comment>
<keyword evidence="10" id="KW-1185">Reference proteome</keyword>
<name>A0ABS4E829_9FIRM</name>
<dbReference type="RefSeq" id="WP_209455672.1">
    <property type="nucleotide sequence ID" value="NZ_BAAACS010000017.1"/>
</dbReference>
<protein>
    <submittedName>
        <fullName evidence="9">Soluble cytochrome b562</fullName>
    </submittedName>
</protein>
<feature type="transmembrane region" description="Helical" evidence="7">
    <location>
        <begin position="150"/>
        <end position="168"/>
    </location>
</feature>
<proteinExistence type="inferred from homology"/>
<keyword evidence="5 7" id="KW-0472">Membrane</keyword>
<organism evidence="9 10">
    <name type="scientific">Metaclostridioides mangenotii</name>
    <dbReference type="NCBI Taxonomy" id="1540"/>
    <lineage>
        <taxon>Bacteria</taxon>
        <taxon>Bacillati</taxon>
        <taxon>Bacillota</taxon>
        <taxon>Clostridia</taxon>
        <taxon>Peptostreptococcales</taxon>
        <taxon>Peptostreptococcaceae</taxon>
        <taxon>Metaclostridioides</taxon>
    </lineage>
</organism>
<evidence type="ECO:0000256" key="6">
    <source>
        <dbReference type="RuleBase" id="RU004057"/>
    </source>
</evidence>
<evidence type="ECO:0000256" key="1">
    <source>
        <dbReference type="ARBA" id="ARBA00004651"/>
    </source>
</evidence>
<keyword evidence="6" id="KW-0813">Transport</keyword>
<evidence type="ECO:0000313" key="9">
    <source>
        <dbReference type="EMBL" id="MBP1854096.1"/>
    </source>
</evidence>
<dbReference type="Pfam" id="PF01618">
    <property type="entry name" value="MotA_ExbB"/>
    <property type="match status" value="1"/>
</dbReference>
<feature type="transmembrane region" description="Helical" evidence="7">
    <location>
        <begin position="12"/>
        <end position="31"/>
    </location>
</feature>
<accession>A0ABS4E829</accession>
<evidence type="ECO:0000256" key="4">
    <source>
        <dbReference type="ARBA" id="ARBA00022989"/>
    </source>
</evidence>
<evidence type="ECO:0000256" key="5">
    <source>
        <dbReference type="ARBA" id="ARBA00023136"/>
    </source>
</evidence>
<dbReference type="InterPro" id="IPR002898">
    <property type="entry name" value="MotA_ExbB_proton_chnl"/>
</dbReference>
<keyword evidence="4 7" id="KW-1133">Transmembrane helix</keyword>
<keyword evidence="6" id="KW-0653">Protein transport</keyword>
<evidence type="ECO:0000256" key="2">
    <source>
        <dbReference type="ARBA" id="ARBA00022475"/>
    </source>
</evidence>
<comment type="caution">
    <text evidence="9">The sequence shown here is derived from an EMBL/GenBank/DDBJ whole genome shotgun (WGS) entry which is preliminary data.</text>
</comment>
<feature type="domain" description="MotA/TolQ/ExbB proton channel" evidence="8">
    <location>
        <begin position="85"/>
        <end position="168"/>
    </location>
</feature>
<evidence type="ECO:0000313" key="10">
    <source>
        <dbReference type="Proteomes" id="UP000767291"/>
    </source>
</evidence>
<evidence type="ECO:0000256" key="7">
    <source>
        <dbReference type="SAM" id="Phobius"/>
    </source>
</evidence>
<reference evidence="9 10" key="1">
    <citation type="submission" date="2021-03" db="EMBL/GenBank/DDBJ databases">
        <title>Genomic Encyclopedia of Type Strains, Phase IV (KMG-IV): sequencing the most valuable type-strain genomes for metagenomic binning, comparative biology and taxonomic classification.</title>
        <authorList>
            <person name="Goeker M."/>
        </authorList>
    </citation>
    <scope>NUCLEOTIDE SEQUENCE [LARGE SCALE GENOMIC DNA]</scope>
    <source>
        <strain evidence="9 10">DSM 1289</strain>
    </source>
</reference>
<dbReference type="EMBL" id="JAGGJX010000001">
    <property type="protein sequence ID" value="MBP1854096.1"/>
    <property type="molecule type" value="Genomic_DNA"/>
</dbReference>
<evidence type="ECO:0000259" key="8">
    <source>
        <dbReference type="Pfam" id="PF01618"/>
    </source>
</evidence>
<dbReference type="Proteomes" id="UP000767291">
    <property type="component" value="Unassembled WGS sequence"/>
</dbReference>
<comment type="subcellular location">
    <subcellularLocation>
        <location evidence="1">Cell membrane</location>
        <topology evidence="1">Multi-pass membrane protein</topology>
    </subcellularLocation>
    <subcellularLocation>
        <location evidence="6">Membrane</location>
        <topology evidence="6">Multi-pass membrane protein</topology>
    </subcellularLocation>
</comment>
<gene>
    <name evidence="9" type="ORF">J2Z43_000486</name>
</gene>
<sequence length="487" mass="56122">MSNILVNFVSSILTNPITVAFLIFITTFAVVKILDNSKLYAFIDSKLVEVNTNQDTSSFYNEIKIKYDEYSKEHKYSDVNITSFIEEIISELKYNNRSLLDKINSIKNASSICILFGVLGTFVGLSTMLLSVNTSDIVNSLPATISSMQTAFLTSIFGIVFSIIITSITRTKDCEHILVRLMLKTENILTSQVTHKKSEHMDVKIEEVKNTIKHISKSIESIEKFDKISQDLTEFNEEFINGIKNLKSLLEGSESSIKTFDQSIRKLDKQFSILNVKFNKLFEKYDRQDDISREMLFDLKESTKSITNATESQYKIKDYIKNINAGFAIYERSAQDMLSKLISHENEMTVAQRNLLEEKVTLDYTVNSLADVVADFSLDIQDKLDKVFDKSLDIQDKLNMTFDTSIMEEYDLIDYKDFIDRLVEKIDIDNEILNDRDNIKLVDQNDYSNDNLYDDLHTEIEENISIDDDSLKHELEDRIGEDEVYDK</sequence>
<keyword evidence="2" id="KW-1003">Cell membrane</keyword>
<evidence type="ECO:0000256" key="3">
    <source>
        <dbReference type="ARBA" id="ARBA00022692"/>
    </source>
</evidence>
<keyword evidence="3 7" id="KW-0812">Transmembrane</keyword>